<dbReference type="EMBL" id="KK103399">
    <property type="protein sequence ID" value="KIY95651.1"/>
    <property type="molecule type" value="Genomic_DNA"/>
</dbReference>
<gene>
    <name evidence="2" type="ORF">MNEG_12312</name>
</gene>
<evidence type="ECO:0000313" key="3">
    <source>
        <dbReference type="Proteomes" id="UP000054498"/>
    </source>
</evidence>
<accession>A0A0D2M2X9</accession>
<dbReference type="AlphaFoldDB" id="A0A0D2M2X9"/>
<proteinExistence type="predicted"/>
<keyword evidence="1" id="KW-0472">Membrane</keyword>
<organism evidence="2 3">
    <name type="scientific">Monoraphidium neglectum</name>
    <dbReference type="NCBI Taxonomy" id="145388"/>
    <lineage>
        <taxon>Eukaryota</taxon>
        <taxon>Viridiplantae</taxon>
        <taxon>Chlorophyta</taxon>
        <taxon>core chlorophytes</taxon>
        <taxon>Chlorophyceae</taxon>
        <taxon>CS clade</taxon>
        <taxon>Sphaeropleales</taxon>
        <taxon>Selenastraceae</taxon>
        <taxon>Monoraphidium</taxon>
    </lineage>
</organism>
<protein>
    <submittedName>
        <fullName evidence="2">Uncharacterized protein</fullName>
    </submittedName>
</protein>
<dbReference type="OrthoDB" id="10689653at2759"/>
<dbReference type="RefSeq" id="XP_013894671.1">
    <property type="nucleotide sequence ID" value="XM_014039217.1"/>
</dbReference>
<reference evidence="2 3" key="1">
    <citation type="journal article" date="2013" name="BMC Genomics">
        <title>Reconstruction of the lipid metabolism for the microalga Monoraphidium neglectum from its genome sequence reveals characteristics suitable for biofuel production.</title>
        <authorList>
            <person name="Bogen C."/>
            <person name="Al-Dilaimi A."/>
            <person name="Albersmeier A."/>
            <person name="Wichmann J."/>
            <person name="Grundmann M."/>
            <person name="Rupp O."/>
            <person name="Lauersen K.J."/>
            <person name="Blifernez-Klassen O."/>
            <person name="Kalinowski J."/>
            <person name="Goesmann A."/>
            <person name="Mussgnug J.H."/>
            <person name="Kruse O."/>
        </authorList>
    </citation>
    <scope>NUCLEOTIDE SEQUENCE [LARGE SCALE GENOMIC DNA]</scope>
    <source>
        <strain evidence="2 3">SAG 48.87</strain>
    </source>
</reference>
<evidence type="ECO:0000313" key="2">
    <source>
        <dbReference type="EMBL" id="KIY95651.1"/>
    </source>
</evidence>
<feature type="transmembrane region" description="Helical" evidence="1">
    <location>
        <begin position="12"/>
        <end position="35"/>
    </location>
</feature>
<dbReference type="Proteomes" id="UP000054498">
    <property type="component" value="Unassembled WGS sequence"/>
</dbReference>
<name>A0A0D2M2X9_9CHLO</name>
<keyword evidence="3" id="KW-1185">Reference proteome</keyword>
<keyword evidence="1" id="KW-1133">Transmembrane helix</keyword>
<dbReference type="GeneID" id="25729662"/>
<evidence type="ECO:0000256" key="1">
    <source>
        <dbReference type="SAM" id="Phobius"/>
    </source>
</evidence>
<dbReference type="KEGG" id="mng:MNEG_12312"/>
<sequence>MRLTPPDVRTDVYRCQALLAALAALYAASFTSLLLQGPSLFGSGGLVPVEAYLKVQAEQLIGSADYTRESLLLEAGWAGILLAAQPGGASGGAGAPPALLLLRWQLFKACVLDGTAKLRVACAAAGDLGECFLRVAATAAVQGAPNCSPRRCSAR</sequence>
<keyword evidence="1" id="KW-0812">Transmembrane</keyword>